<organism evidence="1">
    <name type="scientific">Arundo donax</name>
    <name type="common">Giant reed</name>
    <name type="synonym">Donax arundinaceus</name>
    <dbReference type="NCBI Taxonomy" id="35708"/>
    <lineage>
        <taxon>Eukaryota</taxon>
        <taxon>Viridiplantae</taxon>
        <taxon>Streptophyta</taxon>
        <taxon>Embryophyta</taxon>
        <taxon>Tracheophyta</taxon>
        <taxon>Spermatophyta</taxon>
        <taxon>Magnoliopsida</taxon>
        <taxon>Liliopsida</taxon>
        <taxon>Poales</taxon>
        <taxon>Poaceae</taxon>
        <taxon>PACMAD clade</taxon>
        <taxon>Arundinoideae</taxon>
        <taxon>Arundineae</taxon>
        <taxon>Arundo</taxon>
    </lineage>
</organism>
<reference evidence="1" key="1">
    <citation type="submission" date="2014-09" db="EMBL/GenBank/DDBJ databases">
        <authorList>
            <person name="Magalhaes I.L.F."/>
            <person name="Oliveira U."/>
            <person name="Santos F.R."/>
            <person name="Vidigal T.H.D.A."/>
            <person name="Brescovit A.D."/>
            <person name="Santos A.J."/>
        </authorList>
    </citation>
    <scope>NUCLEOTIDE SEQUENCE</scope>
    <source>
        <tissue evidence="1">Shoot tissue taken approximately 20 cm above the soil surface</tissue>
    </source>
</reference>
<name>A0A0A9BP59_ARUDO</name>
<sequence>MCYWTLRCGLLWTRRKWTRRGRPSKLMREGAAHVPACIEAPSPDACSR</sequence>
<dbReference type="AlphaFoldDB" id="A0A0A9BP59"/>
<proteinExistence type="predicted"/>
<evidence type="ECO:0000313" key="1">
    <source>
        <dbReference type="EMBL" id="JAD63035.1"/>
    </source>
</evidence>
<reference evidence="1" key="2">
    <citation type="journal article" date="2015" name="Data Brief">
        <title>Shoot transcriptome of the giant reed, Arundo donax.</title>
        <authorList>
            <person name="Barrero R.A."/>
            <person name="Guerrero F.D."/>
            <person name="Moolhuijzen P."/>
            <person name="Goolsby J.A."/>
            <person name="Tidwell J."/>
            <person name="Bellgard S.E."/>
            <person name="Bellgard M.I."/>
        </authorList>
    </citation>
    <scope>NUCLEOTIDE SEQUENCE</scope>
    <source>
        <tissue evidence="1">Shoot tissue taken approximately 20 cm above the soil surface</tissue>
    </source>
</reference>
<protein>
    <submittedName>
        <fullName evidence="1">Uncharacterized protein</fullName>
    </submittedName>
</protein>
<dbReference type="EMBL" id="GBRH01234860">
    <property type="protein sequence ID" value="JAD63035.1"/>
    <property type="molecule type" value="Transcribed_RNA"/>
</dbReference>
<accession>A0A0A9BP59</accession>